<dbReference type="RefSeq" id="WP_066128643.1">
    <property type="nucleotide sequence ID" value="NZ_KQ959856.1"/>
</dbReference>
<organism evidence="10 11">
    <name type="scientific">Gemelliphila asaccharolytica</name>
    <dbReference type="NCBI Taxonomy" id="502393"/>
    <lineage>
        <taxon>Bacteria</taxon>
        <taxon>Bacillati</taxon>
        <taxon>Bacillota</taxon>
        <taxon>Bacilli</taxon>
        <taxon>Bacillales</taxon>
        <taxon>Gemellaceae</taxon>
        <taxon>Gemelliphila</taxon>
    </lineage>
</organism>
<dbReference type="Pfam" id="PF00072">
    <property type="entry name" value="Response_reg"/>
    <property type="match status" value="1"/>
</dbReference>
<accession>A0ABR5TPW4</accession>
<evidence type="ECO:0000256" key="7">
    <source>
        <dbReference type="PROSITE-ProRule" id="PRU01091"/>
    </source>
</evidence>
<dbReference type="InterPro" id="IPR016032">
    <property type="entry name" value="Sig_transdc_resp-reg_C-effctor"/>
</dbReference>
<comment type="caution">
    <text evidence="10">The sequence shown here is derived from an EMBL/GenBank/DDBJ whole genome shotgun (WGS) entry which is preliminary data.</text>
</comment>
<sequence length="222" mass="25866">MEAIIIEDDKLLAARLSSFLSQKYETCIYYDSAEGLEKIKNGNYDLIVVDSILPKKNINKFLKELKECGIQIPTVILTFTTTIEERIEIADYSFAEYFVKHNTKENFLNIIDNLVKRYTNQKNTNIISYKNLSIEINNKKVHFIDKEISTIKGKYFDLLYFFVLNNNIVLKKEEIFERVWGVDSETTMNAIEVYISGLRKELKKVGCENYLKTIRGVGYSFS</sequence>
<dbReference type="SMART" id="SM00862">
    <property type="entry name" value="Trans_reg_C"/>
    <property type="match status" value="1"/>
</dbReference>
<dbReference type="Proteomes" id="UP000070467">
    <property type="component" value="Unassembled WGS sequence"/>
</dbReference>
<name>A0ABR5TPW4_9BACL</name>
<feature type="modified residue" description="4-aspartylphosphate" evidence="6">
    <location>
        <position position="50"/>
    </location>
</feature>
<dbReference type="Gene3D" id="3.40.50.2300">
    <property type="match status" value="1"/>
</dbReference>
<evidence type="ECO:0000259" key="9">
    <source>
        <dbReference type="PROSITE" id="PS51755"/>
    </source>
</evidence>
<dbReference type="PROSITE" id="PS51755">
    <property type="entry name" value="OMPR_PHOB"/>
    <property type="match status" value="1"/>
</dbReference>
<dbReference type="PANTHER" id="PTHR48111:SF22">
    <property type="entry name" value="REGULATOR OF RPOS"/>
    <property type="match status" value="1"/>
</dbReference>
<dbReference type="PANTHER" id="PTHR48111">
    <property type="entry name" value="REGULATOR OF RPOS"/>
    <property type="match status" value="1"/>
</dbReference>
<evidence type="ECO:0000313" key="10">
    <source>
        <dbReference type="EMBL" id="KXB58908.1"/>
    </source>
</evidence>
<dbReference type="InterPro" id="IPR001789">
    <property type="entry name" value="Sig_transdc_resp-reg_receiver"/>
</dbReference>
<evidence type="ECO:0000313" key="11">
    <source>
        <dbReference type="Proteomes" id="UP000070467"/>
    </source>
</evidence>
<dbReference type="SUPFAM" id="SSF52172">
    <property type="entry name" value="CheY-like"/>
    <property type="match status" value="1"/>
</dbReference>
<dbReference type="EMBL" id="LSDB01000003">
    <property type="protein sequence ID" value="KXB58908.1"/>
    <property type="molecule type" value="Genomic_DNA"/>
</dbReference>
<dbReference type="Pfam" id="PF00486">
    <property type="entry name" value="Trans_reg_C"/>
    <property type="match status" value="1"/>
</dbReference>
<dbReference type="SUPFAM" id="SSF46894">
    <property type="entry name" value="C-terminal effector domain of the bipartite response regulators"/>
    <property type="match status" value="1"/>
</dbReference>
<gene>
    <name evidence="10" type="ORF">HMPREF1871_00151</name>
</gene>
<reference evidence="10 11" key="1">
    <citation type="submission" date="2016-01" db="EMBL/GenBank/DDBJ databases">
        <authorList>
            <person name="Mitreva M."/>
            <person name="Pepin K.H."/>
            <person name="Mihindukulasuriya K.A."/>
            <person name="Fulton R."/>
            <person name="Fronick C."/>
            <person name="O'Laughlin M."/>
            <person name="Miner T."/>
            <person name="Herter B."/>
            <person name="Rosa B.A."/>
            <person name="Cordes M."/>
            <person name="Tomlinson C."/>
            <person name="Wollam A."/>
            <person name="Palsikar V.B."/>
            <person name="Mardis E.R."/>
            <person name="Wilson R.K."/>
        </authorList>
    </citation>
    <scope>NUCLEOTIDE SEQUENCE [LARGE SCALE GENOMIC DNA]</scope>
    <source>
        <strain evidence="10 11">KA00071</strain>
    </source>
</reference>
<keyword evidence="4 7" id="KW-0238">DNA-binding</keyword>
<evidence type="ECO:0000256" key="5">
    <source>
        <dbReference type="ARBA" id="ARBA00023163"/>
    </source>
</evidence>
<evidence type="ECO:0000256" key="1">
    <source>
        <dbReference type="ARBA" id="ARBA00022553"/>
    </source>
</evidence>
<evidence type="ECO:0000256" key="6">
    <source>
        <dbReference type="PROSITE-ProRule" id="PRU00169"/>
    </source>
</evidence>
<dbReference type="CDD" id="cd00383">
    <property type="entry name" value="trans_reg_C"/>
    <property type="match status" value="1"/>
</dbReference>
<evidence type="ECO:0000259" key="8">
    <source>
        <dbReference type="PROSITE" id="PS50110"/>
    </source>
</evidence>
<keyword evidence="1 6" id="KW-0597">Phosphoprotein</keyword>
<evidence type="ECO:0000256" key="3">
    <source>
        <dbReference type="ARBA" id="ARBA00023015"/>
    </source>
</evidence>
<dbReference type="Gene3D" id="1.10.10.10">
    <property type="entry name" value="Winged helix-like DNA-binding domain superfamily/Winged helix DNA-binding domain"/>
    <property type="match status" value="1"/>
</dbReference>
<dbReference type="SMART" id="SM00448">
    <property type="entry name" value="REC"/>
    <property type="match status" value="1"/>
</dbReference>
<dbReference type="InterPro" id="IPR039420">
    <property type="entry name" value="WalR-like"/>
</dbReference>
<dbReference type="InterPro" id="IPR011006">
    <property type="entry name" value="CheY-like_superfamily"/>
</dbReference>
<evidence type="ECO:0000256" key="4">
    <source>
        <dbReference type="ARBA" id="ARBA00023125"/>
    </source>
</evidence>
<dbReference type="InterPro" id="IPR036388">
    <property type="entry name" value="WH-like_DNA-bd_sf"/>
</dbReference>
<keyword evidence="2" id="KW-0902">Two-component regulatory system</keyword>
<feature type="domain" description="OmpR/PhoB-type" evidence="9">
    <location>
        <begin position="124"/>
        <end position="222"/>
    </location>
</feature>
<protein>
    <submittedName>
        <fullName evidence="10">Response regulator receiver domain protein</fullName>
    </submittedName>
</protein>
<keyword evidence="5" id="KW-0804">Transcription</keyword>
<feature type="DNA-binding region" description="OmpR/PhoB-type" evidence="7">
    <location>
        <begin position="124"/>
        <end position="222"/>
    </location>
</feature>
<keyword evidence="11" id="KW-1185">Reference proteome</keyword>
<proteinExistence type="predicted"/>
<dbReference type="InterPro" id="IPR001867">
    <property type="entry name" value="OmpR/PhoB-type_DNA-bd"/>
</dbReference>
<feature type="domain" description="Response regulatory" evidence="8">
    <location>
        <begin position="2"/>
        <end position="115"/>
    </location>
</feature>
<dbReference type="PROSITE" id="PS50110">
    <property type="entry name" value="RESPONSE_REGULATORY"/>
    <property type="match status" value="1"/>
</dbReference>
<evidence type="ECO:0000256" key="2">
    <source>
        <dbReference type="ARBA" id="ARBA00023012"/>
    </source>
</evidence>
<keyword evidence="3" id="KW-0805">Transcription regulation</keyword>